<feature type="region of interest" description="Disordered" evidence="2">
    <location>
        <begin position="25"/>
        <end position="47"/>
    </location>
</feature>
<name>A0ABV5MSJ7_9ACTN</name>
<organism evidence="4 5">
    <name type="scientific">Dactylosporangium vinaceum</name>
    <dbReference type="NCBI Taxonomy" id="53362"/>
    <lineage>
        <taxon>Bacteria</taxon>
        <taxon>Bacillati</taxon>
        <taxon>Actinomycetota</taxon>
        <taxon>Actinomycetes</taxon>
        <taxon>Micromonosporales</taxon>
        <taxon>Micromonosporaceae</taxon>
        <taxon>Dactylosporangium</taxon>
    </lineage>
</organism>
<accession>A0ABV5MSJ7</accession>
<dbReference type="SUPFAM" id="SSF52518">
    <property type="entry name" value="Thiamin diphosphate-binding fold (THDP-binding)"/>
    <property type="match status" value="1"/>
</dbReference>
<dbReference type="InterPro" id="IPR029061">
    <property type="entry name" value="THDP-binding"/>
</dbReference>
<dbReference type="PANTHER" id="PTHR48084">
    <property type="entry name" value="2-OXOGLUTARATE OXIDOREDUCTASE SUBUNIT KORB-RELATED"/>
    <property type="match status" value="1"/>
</dbReference>
<dbReference type="PANTHER" id="PTHR48084:SF3">
    <property type="entry name" value="SUBUNIT OF PYRUVATE:FLAVODOXIN OXIDOREDUCTASE"/>
    <property type="match status" value="1"/>
</dbReference>
<evidence type="ECO:0000256" key="1">
    <source>
        <dbReference type="ARBA" id="ARBA00023002"/>
    </source>
</evidence>
<evidence type="ECO:0000313" key="5">
    <source>
        <dbReference type="Proteomes" id="UP001589608"/>
    </source>
</evidence>
<dbReference type="EMBL" id="JBHMCA010000090">
    <property type="protein sequence ID" value="MFB9451503.1"/>
    <property type="molecule type" value="Genomic_DNA"/>
</dbReference>
<feature type="domain" description="Thiamine pyrophosphate enzyme TPP-binding" evidence="3">
    <location>
        <begin position="152"/>
        <end position="294"/>
    </location>
</feature>
<protein>
    <submittedName>
        <fullName evidence="4">Thiamine pyrophosphate-dependent enzyme</fullName>
    </submittedName>
</protein>
<evidence type="ECO:0000313" key="4">
    <source>
        <dbReference type="EMBL" id="MFB9451503.1"/>
    </source>
</evidence>
<gene>
    <name evidence="4" type="ORF">ACFFTR_51285</name>
</gene>
<dbReference type="Gene3D" id="3.40.50.970">
    <property type="match status" value="1"/>
</dbReference>
<keyword evidence="1" id="KW-0560">Oxidoreductase</keyword>
<sequence>MTTSDAVTTNSAATMNGAVTTTGAATTSSAVTTTGAATTSGGVTTNSVVTTSGAARASGAVAADDAATTSGAVATIDTSRPPVRPAKTAAAAKPNLILGEHSLCPGCGEPVALRILLEVLQDLDIVQRTIGVVGHGCYGSFVRIMDVDVLQCLHGRAPACATGIKRVRPGVAVFTLQGDGDMANEGLQEVLHAAARGENITCVMLNNGVFGDTGGQQTATTVLGQRTKTSIDGRDPETHGYPIPVADLVAGLDGVGYVARGAVSTAGAVLQTKRMIRKAFETQLNRGGFSLVEILTMCPTGWFVPTAEGPEYQQDTMEQRYKLGELV</sequence>
<dbReference type="Pfam" id="PF02775">
    <property type="entry name" value="TPP_enzyme_C"/>
    <property type="match status" value="1"/>
</dbReference>
<dbReference type="RefSeq" id="WP_223104261.1">
    <property type="nucleotide sequence ID" value="NZ_CP061913.1"/>
</dbReference>
<reference evidence="4 5" key="1">
    <citation type="submission" date="2024-09" db="EMBL/GenBank/DDBJ databases">
        <authorList>
            <person name="Sun Q."/>
            <person name="Mori K."/>
        </authorList>
    </citation>
    <scope>NUCLEOTIDE SEQUENCE [LARGE SCALE GENOMIC DNA]</scope>
    <source>
        <strain evidence="4 5">JCM 3307</strain>
    </source>
</reference>
<dbReference type="InterPro" id="IPR051457">
    <property type="entry name" value="2-oxoacid:Fd_oxidoreductase"/>
</dbReference>
<dbReference type="Proteomes" id="UP001589608">
    <property type="component" value="Unassembled WGS sequence"/>
</dbReference>
<proteinExistence type="predicted"/>
<comment type="caution">
    <text evidence="4">The sequence shown here is derived from an EMBL/GenBank/DDBJ whole genome shotgun (WGS) entry which is preliminary data.</text>
</comment>
<dbReference type="InterPro" id="IPR011766">
    <property type="entry name" value="TPP_enzyme_TPP-bd"/>
</dbReference>
<evidence type="ECO:0000256" key="2">
    <source>
        <dbReference type="SAM" id="MobiDB-lite"/>
    </source>
</evidence>
<evidence type="ECO:0000259" key="3">
    <source>
        <dbReference type="Pfam" id="PF02775"/>
    </source>
</evidence>
<keyword evidence="5" id="KW-1185">Reference proteome</keyword>